<dbReference type="GO" id="GO:0004553">
    <property type="term" value="F:hydrolase activity, hydrolyzing O-glycosyl compounds"/>
    <property type="evidence" value="ECO:0007669"/>
    <property type="project" value="InterPro"/>
</dbReference>
<dbReference type="InterPro" id="IPR050727">
    <property type="entry name" value="GH43_arabinanases"/>
</dbReference>
<dbReference type="PANTHER" id="PTHR43301">
    <property type="entry name" value="ARABINAN ENDO-1,5-ALPHA-L-ARABINOSIDASE"/>
    <property type="match status" value="1"/>
</dbReference>
<dbReference type="RefSeq" id="WP_126108677.1">
    <property type="nucleotide sequence ID" value="NZ_CP034465.1"/>
</dbReference>
<dbReference type="CDD" id="cd08983">
    <property type="entry name" value="GH43_Bt3655-like"/>
    <property type="match status" value="1"/>
</dbReference>
<evidence type="ECO:0000256" key="5">
    <source>
        <dbReference type="RuleBase" id="RU361187"/>
    </source>
</evidence>
<evidence type="ECO:0000256" key="1">
    <source>
        <dbReference type="ARBA" id="ARBA00004834"/>
    </source>
</evidence>
<organism evidence="6 7">
    <name type="scientific">Jeotgalibaca ciconiae</name>
    <dbReference type="NCBI Taxonomy" id="2496265"/>
    <lineage>
        <taxon>Bacteria</taxon>
        <taxon>Bacillati</taxon>
        <taxon>Bacillota</taxon>
        <taxon>Bacilli</taxon>
        <taxon>Lactobacillales</taxon>
        <taxon>Carnobacteriaceae</taxon>
        <taxon>Jeotgalibaca</taxon>
    </lineage>
</organism>
<keyword evidence="4 5" id="KW-0326">Glycosidase</keyword>
<dbReference type="KEGG" id="jeh:EJN90_02265"/>
<sequence>MKQVAPYTKKAKGYLWAYFTGEGKGAEAISLSLSKGNDALNWYTLNEGKAIIYSKEGEKGLRDPFILRSHDNKKFYLLATDLKIYQRPNSSFETAQVNGSRYIEIFESKDLIHWSEQRHVLVSSKYVGNTWAPKAFWDSVSNQYLVFWASNLYDEENPVLRNEVNYNRLIYVTTKDFQTFSEPKIWVDVNLGKGHGTIDASVVKEGDWYYRFMKEEETMTIRLDRTKNIFASVIGESYAAKDASENEWCTLGEKIAVGLPNGEGKLFTSGEGACVFYANEEDVNGHRWFLFIDQPSYHGGPDHYIGFASKNIEASNSWIPVSDKLRNGLPQNSKGEKPRHGSIISLTEEEYQRVYQNYNVSKSWREENED</sequence>
<evidence type="ECO:0000256" key="3">
    <source>
        <dbReference type="ARBA" id="ARBA00022801"/>
    </source>
</evidence>
<accession>A0A3Q9BJ62</accession>
<proteinExistence type="inferred from homology"/>
<gene>
    <name evidence="6" type="ORF">EJN90_02265</name>
</gene>
<dbReference type="PANTHER" id="PTHR43301:SF3">
    <property type="entry name" value="ARABINAN ENDO-1,5-ALPHA-L-ARABINOSIDASE A-RELATED"/>
    <property type="match status" value="1"/>
</dbReference>
<evidence type="ECO:0008006" key="8">
    <source>
        <dbReference type="Google" id="ProtNLM"/>
    </source>
</evidence>
<dbReference type="InterPro" id="IPR023296">
    <property type="entry name" value="Glyco_hydro_beta-prop_sf"/>
</dbReference>
<protein>
    <recommendedName>
        <fullName evidence="8">1,4-beta-xylanase</fullName>
    </recommendedName>
</protein>
<name>A0A3Q9BJ62_9LACT</name>
<dbReference type="Pfam" id="PF04616">
    <property type="entry name" value="Glyco_hydro_43"/>
    <property type="match status" value="1"/>
</dbReference>
<dbReference type="Proteomes" id="UP000273326">
    <property type="component" value="Chromosome"/>
</dbReference>
<dbReference type="OrthoDB" id="9758923at2"/>
<evidence type="ECO:0000313" key="6">
    <source>
        <dbReference type="EMBL" id="AZP03586.1"/>
    </source>
</evidence>
<evidence type="ECO:0000313" key="7">
    <source>
        <dbReference type="Proteomes" id="UP000273326"/>
    </source>
</evidence>
<dbReference type="Gene3D" id="2.115.10.20">
    <property type="entry name" value="Glycosyl hydrolase domain, family 43"/>
    <property type="match status" value="1"/>
</dbReference>
<reference evidence="7" key="1">
    <citation type="submission" date="2018-12" db="EMBL/GenBank/DDBJ databases">
        <title>Complete genome sequencing of Jeotgalibaca sp. H21T32.</title>
        <authorList>
            <person name="Bae J.-W."/>
            <person name="Lee S.-Y."/>
        </authorList>
    </citation>
    <scope>NUCLEOTIDE SEQUENCE [LARGE SCALE GENOMIC DNA]</scope>
    <source>
        <strain evidence="7">H21T32</strain>
    </source>
</reference>
<keyword evidence="3 5" id="KW-0378">Hydrolase</keyword>
<dbReference type="EMBL" id="CP034465">
    <property type="protein sequence ID" value="AZP03586.1"/>
    <property type="molecule type" value="Genomic_DNA"/>
</dbReference>
<dbReference type="GO" id="GO:0005975">
    <property type="term" value="P:carbohydrate metabolic process"/>
    <property type="evidence" value="ECO:0007669"/>
    <property type="project" value="InterPro"/>
</dbReference>
<evidence type="ECO:0000256" key="2">
    <source>
        <dbReference type="ARBA" id="ARBA00009865"/>
    </source>
</evidence>
<dbReference type="SUPFAM" id="SSF75005">
    <property type="entry name" value="Arabinanase/levansucrase/invertase"/>
    <property type="match status" value="1"/>
</dbReference>
<dbReference type="InterPro" id="IPR006710">
    <property type="entry name" value="Glyco_hydro_43"/>
</dbReference>
<dbReference type="AlphaFoldDB" id="A0A3Q9BJ62"/>
<comment type="pathway">
    <text evidence="1">Glycan metabolism; L-arabinan degradation.</text>
</comment>
<evidence type="ECO:0000256" key="4">
    <source>
        <dbReference type="ARBA" id="ARBA00023295"/>
    </source>
</evidence>
<comment type="similarity">
    <text evidence="2 5">Belongs to the glycosyl hydrolase 43 family.</text>
</comment>
<keyword evidence="7" id="KW-1185">Reference proteome</keyword>